<gene>
    <name evidence="3" type="ORF">EZ216_09265</name>
</gene>
<sequence length="650" mass="72626">MCGIFGLVAGDAAGLDRNAFDRMLTRLFLQSESRGKEAAGAAFCTDGAIEVIRKALPASELLVQDEYGRFRDRALAALDASPRRPLAVVGHARLVTNGLQGIDANNQPVVKGDVVCVHNGIIVNEPQLWAGNPDLRKASDVDTEVVAAMLDREIGRGASAADAARRVFDQVYGEASLAVLFAGGDALLLLTNTGSLFVVHNPRLKATFYCSELAIAQRIVKDAGEAWVGCEVIQLHAGTAMLVDLKTAVLGTAFRVVGQTGPESGDAAKRPDESRAPRSITTSTDLTYKRWLNLRRCTRCILPETMPYIRFDEQGVCNYCRNHARHVLAGEEKLLRLLDGYRSKDGSADCLVGFSGGRDSSYGLHLLKAKYGMKPIAYTYDWGMVTDLARRNQARLCGKLGVEHIWVSADIKAKRKNVRRNVEAWFRKPELGMVPLFMAGDKQFMWHANRLMNETGLKLMVYSTNHFERTDFKTGFCGVAPASSGVRLNRMSGAAKAKLLAYYVRNYLTNPGYLNGSFSDTFTAFLSYYFVKQDFLYLFDYVRWDEQEINRTLVEEYDWELAKDTTTSWRIGDGTAPFYNYIYQTVAGFSEYETFRSNQVREGVMTREEAMHLVRVENRPRIDSIREYCGLIGVDFDIAMRVIDNVPKLY</sequence>
<dbReference type="CDD" id="cd00352">
    <property type="entry name" value="Gn_AT_II"/>
    <property type="match status" value="1"/>
</dbReference>
<dbReference type="Proteomes" id="UP000297839">
    <property type="component" value="Unassembled WGS sequence"/>
</dbReference>
<dbReference type="RefSeq" id="WP_135249455.1">
    <property type="nucleotide sequence ID" value="NZ_SMLK01000002.1"/>
</dbReference>
<dbReference type="AlphaFoldDB" id="A0A4Z0BZX5"/>
<dbReference type="Gene3D" id="3.40.50.620">
    <property type="entry name" value="HUPs"/>
    <property type="match status" value="1"/>
</dbReference>
<protein>
    <recommendedName>
        <fullName evidence="2">Glutamine amidotransferase type-2 domain-containing protein</fullName>
    </recommendedName>
</protein>
<dbReference type="InterPro" id="IPR017932">
    <property type="entry name" value="GATase_2_dom"/>
</dbReference>
<feature type="compositionally biased region" description="Basic and acidic residues" evidence="1">
    <location>
        <begin position="266"/>
        <end position="276"/>
    </location>
</feature>
<dbReference type="EMBL" id="SMLK01000002">
    <property type="protein sequence ID" value="TFZ03830.1"/>
    <property type="molecule type" value="Genomic_DNA"/>
</dbReference>
<evidence type="ECO:0000313" key="4">
    <source>
        <dbReference type="Proteomes" id="UP000297839"/>
    </source>
</evidence>
<proteinExistence type="predicted"/>
<comment type="caution">
    <text evidence="3">The sequence shown here is derived from an EMBL/GenBank/DDBJ whole genome shotgun (WGS) entry which is preliminary data.</text>
</comment>
<evidence type="ECO:0000259" key="2">
    <source>
        <dbReference type="PROSITE" id="PS51278"/>
    </source>
</evidence>
<reference evidence="3 4" key="1">
    <citation type="submission" date="2019-03" db="EMBL/GenBank/DDBJ databases">
        <title>Ramlibacter sp. 18x22-1, whole genome shotgun sequence.</title>
        <authorList>
            <person name="Zhang X."/>
            <person name="Feng G."/>
            <person name="Zhu H."/>
        </authorList>
    </citation>
    <scope>NUCLEOTIDE SEQUENCE [LARGE SCALE GENOMIC DNA]</scope>
    <source>
        <strain evidence="3 4">18x22-1</strain>
    </source>
</reference>
<evidence type="ECO:0000256" key="1">
    <source>
        <dbReference type="SAM" id="MobiDB-lite"/>
    </source>
</evidence>
<feature type="region of interest" description="Disordered" evidence="1">
    <location>
        <begin position="261"/>
        <end position="280"/>
    </location>
</feature>
<organism evidence="3 4">
    <name type="scientific">Ramlibacter humi</name>
    <dbReference type="NCBI Taxonomy" id="2530451"/>
    <lineage>
        <taxon>Bacteria</taxon>
        <taxon>Pseudomonadati</taxon>
        <taxon>Pseudomonadota</taxon>
        <taxon>Betaproteobacteria</taxon>
        <taxon>Burkholderiales</taxon>
        <taxon>Comamonadaceae</taxon>
        <taxon>Ramlibacter</taxon>
    </lineage>
</organism>
<dbReference type="SUPFAM" id="SSF52402">
    <property type="entry name" value="Adenine nucleotide alpha hydrolases-like"/>
    <property type="match status" value="1"/>
</dbReference>
<feature type="domain" description="Glutamine amidotransferase type-2" evidence="2">
    <location>
        <begin position="2"/>
        <end position="246"/>
    </location>
</feature>
<dbReference type="OrthoDB" id="8557965at2"/>
<dbReference type="InterPro" id="IPR029055">
    <property type="entry name" value="Ntn_hydrolases_N"/>
</dbReference>
<name>A0A4Z0BZX5_9BURK</name>
<dbReference type="PROSITE" id="PS51278">
    <property type="entry name" value="GATASE_TYPE_2"/>
    <property type="match status" value="1"/>
</dbReference>
<dbReference type="Pfam" id="PF13522">
    <property type="entry name" value="GATase_6"/>
    <property type="match status" value="1"/>
</dbReference>
<evidence type="ECO:0000313" key="3">
    <source>
        <dbReference type="EMBL" id="TFZ03830.1"/>
    </source>
</evidence>
<keyword evidence="4" id="KW-1185">Reference proteome</keyword>
<dbReference type="SUPFAM" id="SSF56235">
    <property type="entry name" value="N-terminal nucleophile aminohydrolases (Ntn hydrolases)"/>
    <property type="match status" value="1"/>
</dbReference>
<accession>A0A4Z0BZX5</accession>
<dbReference type="InterPro" id="IPR014729">
    <property type="entry name" value="Rossmann-like_a/b/a_fold"/>
</dbReference>
<dbReference type="Gene3D" id="3.60.20.10">
    <property type="entry name" value="Glutamine Phosphoribosylpyrophosphate, subunit 1, domain 1"/>
    <property type="match status" value="1"/>
</dbReference>